<feature type="domain" description="Reverse transcriptase" evidence="2">
    <location>
        <begin position="120"/>
        <end position="318"/>
    </location>
</feature>
<feature type="region of interest" description="Disordered" evidence="1">
    <location>
        <begin position="24"/>
        <end position="53"/>
    </location>
</feature>
<dbReference type="EMBL" id="AP023420">
    <property type="protein sequence ID" value="BCK82963.1"/>
    <property type="molecule type" value="Genomic_DNA"/>
</dbReference>
<evidence type="ECO:0000256" key="1">
    <source>
        <dbReference type="SAM" id="MobiDB-lite"/>
    </source>
</evidence>
<dbReference type="Pfam" id="PF00078">
    <property type="entry name" value="RVT_1"/>
    <property type="match status" value="1"/>
</dbReference>
<keyword evidence="4" id="KW-1185">Reference proteome</keyword>
<gene>
    <name evidence="3" type="ORF">MM59RIKEN_02820</name>
</gene>
<reference evidence="3" key="1">
    <citation type="submission" date="2020-09" db="EMBL/GenBank/DDBJ databases">
        <title>New species isolated from human feces.</title>
        <authorList>
            <person name="Kitahara M."/>
            <person name="Shigeno Y."/>
            <person name="Shime M."/>
            <person name="Matsumoto Y."/>
            <person name="Nakamura S."/>
            <person name="Motooka D."/>
            <person name="Fukuoka S."/>
            <person name="Nishikawa H."/>
            <person name="Benno Y."/>
        </authorList>
    </citation>
    <scope>NUCLEOTIDE SEQUENCE</scope>
    <source>
        <strain evidence="3">MM59</strain>
    </source>
</reference>
<proteinExistence type="predicted"/>
<dbReference type="Proteomes" id="UP000679848">
    <property type="component" value="Chromosome"/>
</dbReference>
<dbReference type="InterPro" id="IPR043502">
    <property type="entry name" value="DNA/RNA_pol_sf"/>
</dbReference>
<dbReference type="InterPro" id="IPR000477">
    <property type="entry name" value="RT_dom"/>
</dbReference>
<dbReference type="AlphaFoldDB" id="A0A810QEH2"/>
<dbReference type="SUPFAM" id="SSF56672">
    <property type="entry name" value="DNA/RNA polymerases"/>
    <property type="match status" value="1"/>
</dbReference>
<dbReference type="KEGG" id="pfaa:MM59RIKEN_02820"/>
<organism evidence="3 4">
    <name type="scientific">Pusillibacter faecalis</name>
    <dbReference type="NCBI Taxonomy" id="2714358"/>
    <lineage>
        <taxon>Bacteria</taxon>
        <taxon>Bacillati</taxon>
        <taxon>Bacillota</taxon>
        <taxon>Clostridia</taxon>
        <taxon>Eubacteriales</taxon>
        <taxon>Oscillospiraceae</taxon>
        <taxon>Pusillibacter</taxon>
    </lineage>
</organism>
<protein>
    <recommendedName>
        <fullName evidence="2">Reverse transcriptase domain-containing protein</fullName>
    </recommendedName>
</protein>
<evidence type="ECO:0000259" key="2">
    <source>
        <dbReference type="Pfam" id="PF00078"/>
    </source>
</evidence>
<evidence type="ECO:0000313" key="4">
    <source>
        <dbReference type="Proteomes" id="UP000679848"/>
    </source>
</evidence>
<feature type="compositionally biased region" description="Basic residues" evidence="1">
    <location>
        <begin position="37"/>
        <end position="52"/>
    </location>
</feature>
<accession>A0A810QEH2</accession>
<sequence>MLTPFHALDRSSLDAHQHHNCTEGEYFSMTSEQRREARYRRRQTRRQAKRKAHSDALGPIEEVFSYRAMFFYGRKCCNGVRWKASTQRFEMHLFSGTAKRRRKILNGTWKPGKTAHFTLKERGKVRPIDAPHIEDRQVYKVLTKKVLVPLYVPSMIYDNKASQKGGGLHFHYRRLAKHLRDHYRKHGLEGALFLMDFHHFFPDAPHALLYERHRGMILNPDLRQLADLVVAAVPGGVGMPLGVEPSQQEMVALPSSLDNRIKAQLSIHGAAHYMDDYYTILPSKQAAEVTAADVIGHAEAMGLQVNAGKSKVVPFSRPFRFCKAKFQVTNTGAVKIHGCRDGMKRARRKLRLFQVRVASGEMTVEQVAQWLQTPISYYENFNDHGRVLKLRRLFYAIFKTEV</sequence>
<evidence type="ECO:0000313" key="3">
    <source>
        <dbReference type="EMBL" id="BCK82963.1"/>
    </source>
</evidence>
<name>A0A810QEH2_9FIRM</name>